<feature type="transmembrane region" description="Helical" evidence="1">
    <location>
        <begin position="124"/>
        <end position="143"/>
    </location>
</feature>
<organism evidence="3 4">
    <name type="scientific">Streptomyces coffeae</name>
    <dbReference type="NCBI Taxonomy" id="621382"/>
    <lineage>
        <taxon>Bacteria</taxon>
        <taxon>Bacillati</taxon>
        <taxon>Actinomycetota</taxon>
        <taxon>Actinomycetes</taxon>
        <taxon>Kitasatosporales</taxon>
        <taxon>Streptomycetaceae</taxon>
        <taxon>Streptomyces</taxon>
    </lineage>
</organism>
<name>A0ABS1NK80_9ACTN</name>
<evidence type="ECO:0000259" key="2">
    <source>
        <dbReference type="Pfam" id="PF02517"/>
    </source>
</evidence>
<gene>
    <name evidence="3" type="ORF">JK363_28295</name>
</gene>
<dbReference type="Pfam" id="PF02517">
    <property type="entry name" value="Rce1-like"/>
    <property type="match status" value="1"/>
</dbReference>
<keyword evidence="1" id="KW-0812">Transmembrane</keyword>
<feature type="transmembrane region" description="Helical" evidence="1">
    <location>
        <begin position="208"/>
        <end position="225"/>
    </location>
</feature>
<feature type="domain" description="CAAX prenyl protease 2/Lysostaphin resistance protein A-like" evidence="2">
    <location>
        <begin position="131"/>
        <end position="244"/>
    </location>
</feature>
<feature type="transmembrane region" description="Helical" evidence="1">
    <location>
        <begin position="272"/>
        <end position="289"/>
    </location>
</feature>
<sequence>MVESRRGRPGASRMGALGRALTGGLIMATALGAGTGLGPAAADAVGASGLVARLIPAALVTAVALSLVAVAYRGRSPRRLGFGGPWASAGAFLTGVGATAAAAALVLGTATAGGLLRWSDPDPGALAGFLASNAVVAFLLEALPEETTLRGYTWTSLRGRFGGTVTALATTAVFLLVPGASTVVEAGAARLVGEDAGPVGIAPDGQNPVDYLILIVVFGLTLVAARTALVRAPLWTSIGVHLTFLTINRIALEGDKRHAGWYVEHGAGDAGLLVPVYLLVVAAGFALWGRRTRRRRREGTAYAADVRGPATVGAVR</sequence>
<feature type="transmembrane region" description="Helical" evidence="1">
    <location>
        <begin position="164"/>
        <end position="188"/>
    </location>
</feature>
<dbReference type="RefSeq" id="WP_201878605.1">
    <property type="nucleotide sequence ID" value="NZ_JAERRF010000019.1"/>
</dbReference>
<protein>
    <recommendedName>
        <fullName evidence="2">CAAX prenyl protease 2/Lysostaphin resistance protein A-like domain-containing protein</fullName>
    </recommendedName>
</protein>
<evidence type="ECO:0000313" key="4">
    <source>
        <dbReference type="Proteomes" id="UP000634229"/>
    </source>
</evidence>
<feature type="transmembrane region" description="Helical" evidence="1">
    <location>
        <begin position="232"/>
        <end position="252"/>
    </location>
</feature>
<proteinExistence type="predicted"/>
<dbReference type="Proteomes" id="UP000634229">
    <property type="component" value="Unassembled WGS sequence"/>
</dbReference>
<keyword evidence="1" id="KW-1133">Transmembrane helix</keyword>
<feature type="transmembrane region" description="Helical" evidence="1">
    <location>
        <begin position="54"/>
        <end position="74"/>
    </location>
</feature>
<comment type="caution">
    <text evidence="3">The sequence shown here is derived from an EMBL/GenBank/DDBJ whole genome shotgun (WGS) entry which is preliminary data.</text>
</comment>
<dbReference type="InterPro" id="IPR003675">
    <property type="entry name" value="Rce1/LyrA-like_dom"/>
</dbReference>
<evidence type="ECO:0000313" key="3">
    <source>
        <dbReference type="EMBL" id="MBL1100512.1"/>
    </source>
</evidence>
<dbReference type="EMBL" id="JAERRF010000019">
    <property type="protein sequence ID" value="MBL1100512.1"/>
    <property type="molecule type" value="Genomic_DNA"/>
</dbReference>
<keyword evidence="1" id="KW-0472">Membrane</keyword>
<reference evidence="3 4" key="1">
    <citation type="submission" date="2021-01" db="EMBL/GenBank/DDBJ databases">
        <title>WGS of actinomycetes isolated from Thailand.</title>
        <authorList>
            <person name="Thawai C."/>
        </authorList>
    </citation>
    <scope>NUCLEOTIDE SEQUENCE [LARGE SCALE GENOMIC DNA]</scope>
    <source>
        <strain evidence="3 4">CA1R205</strain>
    </source>
</reference>
<feature type="transmembrane region" description="Helical" evidence="1">
    <location>
        <begin position="86"/>
        <end position="112"/>
    </location>
</feature>
<accession>A0ABS1NK80</accession>
<evidence type="ECO:0000256" key="1">
    <source>
        <dbReference type="SAM" id="Phobius"/>
    </source>
</evidence>
<keyword evidence="4" id="KW-1185">Reference proteome</keyword>